<dbReference type="PANTHER" id="PTHR43140">
    <property type="entry name" value="TYPE-1 RESTRICTION ENZYME ECOKI SPECIFICITY PROTEIN"/>
    <property type="match status" value="1"/>
</dbReference>
<organism evidence="5 6">
    <name type="scientific">Granulicella arctica</name>
    <dbReference type="NCBI Taxonomy" id="940613"/>
    <lineage>
        <taxon>Bacteria</taxon>
        <taxon>Pseudomonadati</taxon>
        <taxon>Acidobacteriota</taxon>
        <taxon>Terriglobia</taxon>
        <taxon>Terriglobales</taxon>
        <taxon>Acidobacteriaceae</taxon>
        <taxon>Granulicella</taxon>
    </lineage>
</organism>
<feature type="domain" description="Type I restriction modification DNA specificity" evidence="4">
    <location>
        <begin position="167"/>
        <end position="254"/>
    </location>
</feature>
<name>A0A7Y9PH98_9BACT</name>
<sequence>MKLEMFFEKFDQLTDSPGAVDKMRGLVLELAIRGRLSERDASDQADISWVLLCDELEAKSRSAQFTQKRIFEIPASWRWATLSDVGNTKPRNEAPDGTRCAFIPMRLIPSEYGRAPEHEKRIWEKIKTGYTHFSDGDVVMAKITPCFENGKSALVDNLPGGIGAGTTELHVFRKTSDAIDPSFILLYLKSPGFIERGIPRMTGSAGQKRVSPDYFSNSPLPLPPPAEQKRIVAKVDELMALCDRLEEQQYERVTRHAALTRAVVDRFNEEPTGDNLNLLFHKSYSISAADFRTAIANLALRGKLAPRDEYAESVDLLLAKLQDERHRYATKYGFRTNDPRKDKANKPYSIPNHWRWVNLSDLFYAVTDGDHLPPPKSSDGIAFLTIGNITTGQLDFSEVRYVPKHYYDALAEYRQPRNGDFLYTVVGATYGRPAPVDTTRPFCVQRHIAILKPCQSTNRAFLSLLLKSPLVYEQATASTTGTAQPTIPLGALRRFRVPLPPLSEQDRIARRVSELIALVDAMDEQLRRTEATSEELLDAFTHLVLHPDKEIANNQKHDSASARAAIGCYVIRSLTQNASFGRTMLMKVFYLSEAHSGISQGWQPMRQAAGPYDPSIEDFESLGVQSGWFTVKTKTLGNGREMVEYQRESGIDAKIAEAVSVLGGQQTEFDRLLNLFQNKTTEEAEIIATLFAAWNDLLIDGKSPSDDEIIREVRENWHYRKERFTPTLLTRWLNWLRQQSVIPRGLAPRTRQQLKLGLS</sequence>
<dbReference type="GO" id="GO:0003677">
    <property type="term" value="F:DNA binding"/>
    <property type="evidence" value="ECO:0007669"/>
    <property type="project" value="UniProtKB-KW"/>
</dbReference>
<accession>A0A7Y9PH98</accession>
<dbReference type="Gene3D" id="3.90.220.20">
    <property type="entry name" value="DNA methylase specificity domains"/>
    <property type="match status" value="2"/>
</dbReference>
<dbReference type="EC" id="3.1.21.3" evidence="5"/>
<gene>
    <name evidence="5" type="ORF">HDF17_002030</name>
</gene>
<dbReference type="EMBL" id="JACCCW010000002">
    <property type="protein sequence ID" value="NYF79710.1"/>
    <property type="molecule type" value="Genomic_DNA"/>
</dbReference>
<evidence type="ECO:0000259" key="4">
    <source>
        <dbReference type="Pfam" id="PF01420"/>
    </source>
</evidence>
<dbReference type="RefSeq" id="WP_179490556.1">
    <property type="nucleotide sequence ID" value="NZ_JACCCW010000002.1"/>
</dbReference>
<dbReference type="GO" id="GO:0009307">
    <property type="term" value="P:DNA restriction-modification system"/>
    <property type="evidence" value="ECO:0007669"/>
    <property type="project" value="UniProtKB-KW"/>
</dbReference>
<dbReference type="PANTHER" id="PTHR43140:SF1">
    <property type="entry name" value="TYPE I RESTRICTION ENZYME ECOKI SPECIFICITY SUBUNIT"/>
    <property type="match status" value="1"/>
</dbReference>
<keyword evidence="5" id="KW-0378">Hydrolase</keyword>
<keyword evidence="6" id="KW-1185">Reference proteome</keyword>
<reference evidence="5 6" key="1">
    <citation type="submission" date="2020-07" db="EMBL/GenBank/DDBJ databases">
        <title>Genomic Encyclopedia of Type Strains, Phase IV (KMG-V): Genome sequencing to study the core and pangenomes of soil and plant-associated prokaryotes.</title>
        <authorList>
            <person name="Whitman W."/>
        </authorList>
    </citation>
    <scope>NUCLEOTIDE SEQUENCE [LARGE SCALE GENOMIC DNA]</scope>
    <source>
        <strain evidence="5 6">X4EP2</strain>
    </source>
</reference>
<dbReference type="Pfam" id="PF01420">
    <property type="entry name" value="Methylase_S"/>
    <property type="match status" value="2"/>
</dbReference>
<dbReference type="SUPFAM" id="SSF116734">
    <property type="entry name" value="DNA methylase specificity domain"/>
    <property type="match status" value="2"/>
</dbReference>
<dbReference type="Proteomes" id="UP000589520">
    <property type="component" value="Unassembled WGS sequence"/>
</dbReference>
<dbReference type="InterPro" id="IPR000055">
    <property type="entry name" value="Restrct_endonuc_typeI_TRD"/>
</dbReference>
<evidence type="ECO:0000313" key="5">
    <source>
        <dbReference type="EMBL" id="NYF79710.1"/>
    </source>
</evidence>
<dbReference type="CDD" id="cd17260">
    <property type="entry name" value="RMtype1_S_EcoEI-TRD1-CR1_like"/>
    <property type="match status" value="1"/>
</dbReference>
<proteinExistence type="inferred from homology"/>
<evidence type="ECO:0000256" key="3">
    <source>
        <dbReference type="ARBA" id="ARBA00023125"/>
    </source>
</evidence>
<evidence type="ECO:0000256" key="1">
    <source>
        <dbReference type="ARBA" id="ARBA00010923"/>
    </source>
</evidence>
<keyword evidence="2" id="KW-0680">Restriction system</keyword>
<comment type="similarity">
    <text evidence="1">Belongs to the type-I restriction system S methylase family.</text>
</comment>
<evidence type="ECO:0000256" key="2">
    <source>
        <dbReference type="ARBA" id="ARBA00022747"/>
    </source>
</evidence>
<comment type="caution">
    <text evidence="5">The sequence shown here is derived from an EMBL/GenBank/DDBJ whole genome shotgun (WGS) entry which is preliminary data.</text>
</comment>
<protein>
    <submittedName>
        <fullName evidence="5">Type I restriction enzyme S subunit</fullName>
        <ecNumber evidence="5">3.1.21.3</ecNumber>
    </submittedName>
</protein>
<feature type="domain" description="Type I restriction modification DNA specificity" evidence="4">
    <location>
        <begin position="375"/>
        <end position="521"/>
    </location>
</feature>
<evidence type="ECO:0000313" key="6">
    <source>
        <dbReference type="Proteomes" id="UP000589520"/>
    </source>
</evidence>
<keyword evidence="3" id="KW-0238">DNA-binding</keyword>
<dbReference type="GO" id="GO:0009035">
    <property type="term" value="F:type I site-specific deoxyribonuclease activity"/>
    <property type="evidence" value="ECO:0007669"/>
    <property type="project" value="UniProtKB-EC"/>
</dbReference>
<dbReference type="AlphaFoldDB" id="A0A7Y9PH98"/>
<dbReference type="InterPro" id="IPR051212">
    <property type="entry name" value="Type-I_RE_S_subunit"/>
</dbReference>
<dbReference type="InterPro" id="IPR044946">
    <property type="entry name" value="Restrct_endonuc_typeI_TRD_sf"/>
</dbReference>
<dbReference type="CDD" id="cd17246">
    <property type="entry name" value="RMtype1_S_SonII-TRD2-CR2_like"/>
    <property type="match status" value="1"/>
</dbReference>